<sequence>MKKVLIMAFIVLFAIAVKAQKLSPEIKAGTTVSMDLDYHGQSLVLGLTVKSLGDVINIDWNVSGTGGTYAMKAKGLESGTKFGGDQPAPDAVTALADDETFMCISKAAYKTMVDKKSFVYSGLTYTVKDNADGFKVDGKAVDATFAATADGKTSLWILNNANYPLTLGMKGNPIGIDYNVVTLK</sequence>
<dbReference type="Proteomes" id="UP000505355">
    <property type="component" value="Chromosome"/>
</dbReference>
<name>A0A7D4UPR5_9SPHI</name>
<dbReference type="RefSeq" id="WP_173415609.1">
    <property type="nucleotide sequence ID" value="NZ_CP054139.1"/>
</dbReference>
<evidence type="ECO:0000313" key="3">
    <source>
        <dbReference type="Proteomes" id="UP000505355"/>
    </source>
</evidence>
<feature type="signal peptide" evidence="1">
    <location>
        <begin position="1"/>
        <end position="19"/>
    </location>
</feature>
<dbReference type="KEGG" id="mmab:HQ865_14670"/>
<reference evidence="2 3" key="1">
    <citation type="submission" date="2020-05" db="EMBL/GenBank/DDBJ databases">
        <title>Mucilaginibacter mali sp. nov.</title>
        <authorList>
            <person name="Kim H.S."/>
            <person name="Lee K.C."/>
            <person name="Suh M.K."/>
            <person name="Kim J.-S."/>
            <person name="Han K.-I."/>
            <person name="Eom M.K."/>
            <person name="Shin Y.K."/>
            <person name="Lee J.-S."/>
        </authorList>
    </citation>
    <scope>NUCLEOTIDE SEQUENCE [LARGE SCALE GENOMIC DNA]</scope>
    <source>
        <strain evidence="2 3">G2-14</strain>
    </source>
</reference>
<keyword evidence="1" id="KW-0732">Signal</keyword>
<gene>
    <name evidence="2" type="ORF">HQ865_14670</name>
</gene>
<evidence type="ECO:0000256" key="1">
    <source>
        <dbReference type="SAM" id="SignalP"/>
    </source>
</evidence>
<dbReference type="EMBL" id="CP054139">
    <property type="protein sequence ID" value="QKJ30940.1"/>
    <property type="molecule type" value="Genomic_DNA"/>
</dbReference>
<accession>A0A7D4UPR5</accession>
<evidence type="ECO:0008006" key="4">
    <source>
        <dbReference type="Google" id="ProtNLM"/>
    </source>
</evidence>
<feature type="chain" id="PRO_5028919372" description="DUF4412 domain-containing protein" evidence="1">
    <location>
        <begin position="20"/>
        <end position="184"/>
    </location>
</feature>
<proteinExistence type="predicted"/>
<organism evidence="2 3">
    <name type="scientific">Mucilaginibacter mali</name>
    <dbReference type="NCBI Taxonomy" id="2740462"/>
    <lineage>
        <taxon>Bacteria</taxon>
        <taxon>Pseudomonadati</taxon>
        <taxon>Bacteroidota</taxon>
        <taxon>Sphingobacteriia</taxon>
        <taxon>Sphingobacteriales</taxon>
        <taxon>Sphingobacteriaceae</taxon>
        <taxon>Mucilaginibacter</taxon>
    </lineage>
</organism>
<protein>
    <recommendedName>
        <fullName evidence="4">DUF4412 domain-containing protein</fullName>
    </recommendedName>
</protein>
<dbReference type="AlphaFoldDB" id="A0A7D4UPR5"/>
<evidence type="ECO:0000313" key="2">
    <source>
        <dbReference type="EMBL" id="QKJ30940.1"/>
    </source>
</evidence>
<keyword evidence="3" id="KW-1185">Reference proteome</keyword>